<accession>A0A8D3BBL9</accession>
<evidence type="ECO:0000313" key="2">
    <source>
        <dbReference type="Proteomes" id="UP000694558"/>
    </source>
</evidence>
<reference evidence="1" key="1">
    <citation type="submission" date="2023-05" db="EMBL/GenBank/DDBJ databases">
        <title>High-quality long-read genome of Scophthalmus maximus.</title>
        <authorList>
            <person name="Lien S."/>
            <person name="Martinez P."/>
        </authorList>
    </citation>
    <scope>NUCLEOTIDE SEQUENCE [LARGE SCALE GENOMIC DNA]</scope>
</reference>
<proteinExistence type="predicted"/>
<protein>
    <submittedName>
        <fullName evidence="1">Uncharacterized protein</fullName>
    </submittedName>
</protein>
<evidence type="ECO:0000313" key="1">
    <source>
        <dbReference type="Ensembl" id="ENSSMAP00000031622.2"/>
    </source>
</evidence>
<sequence length="252" mass="28425">MLIYKRKWELLLNSITGDSHFMSHNMSWEEGFKSSGTFLMLETIQQSGVNVSLIKVEAKKTTKEGQVATFSCGLTIRQGEQQGRAEHVSFTECSAVIFKTQNVSFYGGGLMLKLGFKRAHNNRSTYEALQRRVLIFPLMTYSEMWLGSVIKPVFLSIKPPLYSSLCHSVQGTDLKSAFPVFTPHRHLPHAGYGNERSRHCPPTWSHRNSNIPPKALFKLPIAWSIFTAGNLTVDAACITFFLCYSPQPVEQM</sequence>
<dbReference type="AlphaFoldDB" id="A0A8D3BBL9"/>
<reference evidence="1" key="2">
    <citation type="submission" date="2025-08" db="UniProtKB">
        <authorList>
            <consortium name="Ensembl"/>
        </authorList>
    </citation>
    <scope>IDENTIFICATION</scope>
</reference>
<dbReference type="Proteomes" id="UP000694558">
    <property type="component" value="Chromosome 7"/>
</dbReference>
<name>A0A8D3BBL9_SCOMX</name>
<organism evidence="1 2">
    <name type="scientific">Scophthalmus maximus</name>
    <name type="common">Turbot</name>
    <name type="synonym">Psetta maxima</name>
    <dbReference type="NCBI Taxonomy" id="52904"/>
    <lineage>
        <taxon>Eukaryota</taxon>
        <taxon>Metazoa</taxon>
        <taxon>Chordata</taxon>
        <taxon>Craniata</taxon>
        <taxon>Vertebrata</taxon>
        <taxon>Euteleostomi</taxon>
        <taxon>Actinopterygii</taxon>
        <taxon>Neopterygii</taxon>
        <taxon>Teleostei</taxon>
        <taxon>Neoteleostei</taxon>
        <taxon>Acanthomorphata</taxon>
        <taxon>Carangaria</taxon>
        <taxon>Pleuronectiformes</taxon>
        <taxon>Pleuronectoidei</taxon>
        <taxon>Scophthalmidae</taxon>
        <taxon>Scophthalmus</taxon>
    </lineage>
</organism>
<dbReference type="Ensembl" id="ENSSMAT00000032010.2">
    <property type="protein sequence ID" value="ENSSMAP00000031622.2"/>
    <property type="gene ID" value="ENSSMAG00000019379.2"/>
</dbReference>